<dbReference type="Gene3D" id="3.40.1280.10">
    <property type="match status" value="1"/>
</dbReference>
<dbReference type="RefSeq" id="WP_117807707.1">
    <property type="nucleotide sequence ID" value="NZ_JACOOX010000003.1"/>
</dbReference>
<keyword evidence="3 6" id="KW-0808">Transferase</keyword>
<gene>
    <name evidence="6" type="ORF">H8S09_07195</name>
</gene>
<comment type="similarity">
    <text evidence="5">Belongs to the RNA methyltransferase RlmH family.</text>
</comment>
<dbReference type="PANTHER" id="PTHR33603">
    <property type="entry name" value="METHYLTRANSFERASE"/>
    <property type="match status" value="1"/>
</dbReference>
<reference evidence="6 7" key="1">
    <citation type="submission" date="2020-08" db="EMBL/GenBank/DDBJ databases">
        <title>Genome public.</title>
        <authorList>
            <person name="Liu C."/>
            <person name="Sun Q."/>
        </authorList>
    </citation>
    <scope>NUCLEOTIDE SEQUENCE [LARGE SCALE GENOMIC DNA]</scope>
    <source>
        <strain evidence="6 7">NSJ-10</strain>
    </source>
</reference>
<proteinExistence type="inferred from homology"/>
<evidence type="ECO:0000256" key="2">
    <source>
        <dbReference type="ARBA" id="ARBA00022603"/>
    </source>
</evidence>
<evidence type="ECO:0000256" key="4">
    <source>
        <dbReference type="ARBA" id="ARBA00022691"/>
    </source>
</evidence>
<comment type="caution">
    <text evidence="6">The sequence shown here is derived from an EMBL/GenBank/DDBJ whole genome shotgun (WGS) entry which is preliminary data.</text>
</comment>
<dbReference type="GO" id="GO:0008168">
    <property type="term" value="F:methyltransferase activity"/>
    <property type="evidence" value="ECO:0007669"/>
    <property type="project" value="UniProtKB-KW"/>
</dbReference>
<evidence type="ECO:0000256" key="5">
    <source>
        <dbReference type="ARBA" id="ARBA00038303"/>
    </source>
</evidence>
<dbReference type="GO" id="GO:0032259">
    <property type="term" value="P:methylation"/>
    <property type="evidence" value="ECO:0007669"/>
    <property type="project" value="UniProtKB-KW"/>
</dbReference>
<organism evidence="6 7">
    <name type="scientific">Coprococcus hominis</name>
    <name type="common">ex Liu et al. 2022</name>
    <dbReference type="NCBI Taxonomy" id="2763039"/>
    <lineage>
        <taxon>Bacteria</taxon>
        <taxon>Bacillati</taxon>
        <taxon>Bacillota</taxon>
        <taxon>Clostridia</taxon>
        <taxon>Lachnospirales</taxon>
        <taxon>Lachnospiraceae</taxon>
        <taxon>Coprococcus</taxon>
    </lineage>
</organism>
<evidence type="ECO:0000256" key="3">
    <source>
        <dbReference type="ARBA" id="ARBA00022679"/>
    </source>
</evidence>
<keyword evidence="7" id="KW-1185">Reference proteome</keyword>
<dbReference type="InterPro" id="IPR029026">
    <property type="entry name" value="tRNA_m1G_MTases_N"/>
</dbReference>
<evidence type="ECO:0000313" key="6">
    <source>
        <dbReference type="EMBL" id="MBC5662677.1"/>
    </source>
</evidence>
<dbReference type="InterPro" id="IPR029028">
    <property type="entry name" value="Alpha/beta_knot_MTases"/>
</dbReference>
<accession>A0A8I0APD0</accession>
<dbReference type="GO" id="GO:0006364">
    <property type="term" value="P:rRNA processing"/>
    <property type="evidence" value="ECO:0007669"/>
    <property type="project" value="UniProtKB-KW"/>
</dbReference>
<dbReference type="AlphaFoldDB" id="A0A8I0APD0"/>
<sequence length="137" mass="15313">MNYTIYIKEKNLTTNIKAAVHEYIKRLSPFCKATVCCAGKKKAAFAGSDINILITPDQTGKHTISSEAFARMISDYALGGYSKISYFIGFSPDDLPILSNQIFSVSSMTLSNEICLIAFTEQLYRAYTINNNITYHK</sequence>
<dbReference type="EMBL" id="JACOOX010000003">
    <property type="protein sequence ID" value="MBC5662677.1"/>
    <property type="molecule type" value="Genomic_DNA"/>
</dbReference>
<evidence type="ECO:0000313" key="7">
    <source>
        <dbReference type="Proteomes" id="UP000615234"/>
    </source>
</evidence>
<dbReference type="Pfam" id="PF02590">
    <property type="entry name" value="SPOUT_MTase"/>
    <property type="match status" value="1"/>
</dbReference>
<keyword evidence="1" id="KW-0698">rRNA processing</keyword>
<protein>
    <submittedName>
        <fullName evidence="6">23S rRNA (Pseudouridine(1915)-N(3))-methyltransferase RlmH</fullName>
    </submittedName>
</protein>
<dbReference type="Proteomes" id="UP000615234">
    <property type="component" value="Unassembled WGS sequence"/>
</dbReference>
<evidence type="ECO:0000256" key="1">
    <source>
        <dbReference type="ARBA" id="ARBA00022552"/>
    </source>
</evidence>
<name>A0A8I0APD0_9FIRM</name>
<dbReference type="SUPFAM" id="SSF75217">
    <property type="entry name" value="alpha/beta knot"/>
    <property type="match status" value="1"/>
</dbReference>
<keyword evidence="2 6" id="KW-0489">Methyltransferase</keyword>
<dbReference type="InterPro" id="IPR003742">
    <property type="entry name" value="RlmH-like"/>
</dbReference>
<keyword evidence="4" id="KW-0949">S-adenosyl-L-methionine</keyword>
<dbReference type="PANTHER" id="PTHR33603:SF1">
    <property type="entry name" value="RIBOSOMAL RNA LARGE SUBUNIT METHYLTRANSFERASE H"/>
    <property type="match status" value="1"/>
</dbReference>